<dbReference type="GO" id="GO:1990246">
    <property type="term" value="C:uniplex complex"/>
    <property type="evidence" value="ECO:0000318"/>
    <property type="project" value="GO_Central"/>
</dbReference>
<dbReference type="InterPro" id="IPR002048">
    <property type="entry name" value="EF_hand_dom"/>
</dbReference>
<dbReference type="eggNOG" id="KOG2643">
    <property type="taxonomic scope" value="Eukaryota"/>
</dbReference>
<reference evidence="10 11" key="1">
    <citation type="journal article" date="2010" name="Nature">
        <title>Genome sequencing and analysis of the model grass Brachypodium distachyon.</title>
        <authorList>
            <consortium name="International Brachypodium Initiative"/>
        </authorList>
    </citation>
    <scope>NUCLEOTIDE SEQUENCE [LARGE SCALE GENOMIC DNA]</scope>
    <source>
        <strain evidence="10 11">Bd21</strain>
    </source>
</reference>
<feature type="domain" description="EF-hand" evidence="9">
    <location>
        <begin position="211"/>
        <end position="246"/>
    </location>
</feature>
<dbReference type="EnsemblPlants" id="KQJ83420">
    <property type="protein sequence ID" value="KQJ83420"/>
    <property type="gene ID" value="BRADI_5g14860v3"/>
</dbReference>
<dbReference type="GO" id="GO:0005509">
    <property type="term" value="F:calcium ion binding"/>
    <property type="evidence" value="ECO:0000318"/>
    <property type="project" value="GO_Central"/>
</dbReference>
<evidence type="ECO:0000256" key="2">
    <source>
        <dbReference type="ARBA" id="ARBA00004569"/>
    </source>
</evidence>
<dbReference type="PANTHER" id="PTHR12294">
    <property type="entry name" value="EF HAND DOMAIN FAMILY A1,A2-RELATED"/>
    <property type="match status" value="1"/>
</dbReference>
<dbReference type="SMART" id="SM00054">
    <property type="entry name" value="EFh"/>
    <property type="match status" value="3"/>
</dbReference>
<keyword evidence="8" id="KW-0472">Membrane</keyword>
<dbReference type="Pfam" id="PF13202">
    <property type="entry name" value="EF-hand_5"/>
    <property type="match status" value="2"/>
</dbReference>
<comment type="subcellular location">
    <subcellularLocation>
        <location evidence="1">Mitochondrion inner membrane</location>
    </subcellularLocation>
    <subcellularLocation>
        <location evidence="2">Mitochondrion intermembrane space</location>
    </subcellularLocation>
</comment>
<organism evidence="10">
    <name type="scientific">Brachypodium distachyon</name>
    <name type="common">Purple false brome</name>
    <name type="synonym">Trachynia distachya</name>
    <dbReference type="NCBI Taxonomy" id="15368"/>
    <lineage>
        <taxon>Eukaryota</taxon>
        <taxon>Viridiplantae</taxon>
        <taxon>Streptophyta</taxon>
        <taxon>Embryophyta</taxon>
        <taxon>Tracheophyta</taxon>
        <taxon>Spermatophyta</taxon>
        <taxon>Magnoliopsida</taxon>
        <taxon>Liliopsida</taxon>
        <taxon>Poales</taxon>
        <taxon>Poaceae</taxon>
        <taxon>BOP clade</taxon>
        <taxon>Pooideae</taxon>
        <taxon>Stipodae</taxon>
        <taxon>Brachypodieae</taxon>
        <taxon>Brachypodium</taxon>
    </lineage>
</organism>
<dbReference type="HOGENOM" id="CLU_027103_2_0_1"/>
<dbReference type="InterPro" id="IPR018247">
    <property type="entry name" value="EF_Hand_1_Ca_BS"/>
</dbReference>
<keyword evidence="12" id="KW-1185">Reference proteome</keyword>
<dbReference type="CDD" id="cd15900">
    <property type="entry name" value="EFh_MICU"/>
    <property type="match status" value="1"/>
</dbReference>
<protein>
    <recommendedName>
        <fullName evidence="9">EF-hand domain-containing protein</fullName>
    </recommendedName>
</protein>
<evidence type="ECO:0000313" key="11">
    <source>
        <dbReference type="EnsemblPlants" id="KQJ83420"/>
    </source>
</evidence>
<dbReference type="Gramene" id="KQJ83420">
    <property type="protein sequence ID" value="KQJ83420"/>
    <property type="gene ID" value="BRADI_5g14860v3"/>
</dbReference>
<evidence type="ECO:0000256" key="3">
    <source>
        <dbReference type="ARBA" id="ARBA00022737"/>
    </source>
</evidence>
<dbReference type="PROSITE" id="PS00018">
    <property type="entry name" value="EF_HAND_1"/>
    <property type="match status" value="1"/>
</dbReference>
<dbReference type="InterPro" id="IPR011992">
    <property type="entry name" value="EF-hand-dom_pair"/>
</dbReference>
<dbReference type="RefSeq" id="XP_010240086.1">
    <property type="nucleotide sequence ID" value="XM_010241784.3"/>
</dbReference>
<dbReference type="PANTHER" id="PTHR12294:SF30">
    <property type="entry name" value="OS04G0502900 PROTEIN"/>
    <property type="match status" value="1"/>
</dbReference>
<reference evidence="10" key="2">
    <citation type="submission" date="2017-06" db="EMBL/GenBank/DDBJ databases">
        <title>WGS assembly of Brachypodium distachyon.</title>
        <authorList>
            <consortium name="The International Brachypodium Initiative"/>
            <person name="Lucas S."/>
            <person name="Harmon-Smith M."/>
            <person name="Lail K."/>
            <person name="Tice H."/>
            <person name="Grimwood J."/>
            <person name="Bruce D."/>
            <person name="Barry K."/>
            <person name="Shu S."/>
            <person name="Lindquist E."/>
            <person name="Wang M."/>
            <person name="Pitluck S."/>
            <person name="Vogel J.P."/>
            <person name="Garvin D.F."/>
            <person name="Mockler T.C."/>
            <person name="Schmutz J."/>
            <person name="Rokhsar D."/>
            <person name="Bevan M.W."/>
        </authorList>
    </citation>
    <scope>NUCLEOTIDE SEQUENCE</scope>
    <source>
        <strain evidence="10">Bd21</strain>
    </source>
</reference>
<dbReference type="GO" id="GO:0036444">
    <property type="term" value="P:calcium import into the mitochondrion"/>
    <property type="evidence" value="ECO:0000318"/>
    <property type="project" value="GO_Central"/>
</dbReference>
<keyword evidence="5" id="KW-0106">Calcium</keyword>
<dbReference type="OMA" id="YPEYMFF"/>
<evidence type="ECO:0000256" key="6">
    <source>
        <dbReference type="ARBA" id="ARBA00022946"/>
    </source>
</evidence>
<gene>
    <name evidence="11" type="primary">LOC100831007</name>
    <name evidence="10" type="ORF">BRADI_5g14860v3</name>
</gene>
<dbReference type="GeneID" id="100831007"/>
<proteinExistence type="predicted"/>
<keyword evidence="6" id="KW-0809">Transit peptide</keyword>
<dbReference type="EMBL" id="CM000884">
    <property type="protein sequence ID" value="KQJ83420.1"/>
    <property type="molecule type" value="Genomic_DNA"/>
</dbReference>
<dbReference type="STRING" id="15368.I1IZD0"/>
<dbReference type="KEGG" id="bdi:100831007"/>
<evidence type="ECO:0000256" key="7">
    <source>
        <dbReference type="ARBA" id="ARBA00023128"/>
    </source>
</evidence>
<dbReference type="GO" id="GO:0051560">
    <property type="term" value="P:mitochondrial calcium ion homeostasis"/>
    <property type="evidence" value="ECO:0000318"/>
    <property type="project" value="GO_Central"/>
</dbReference>
<dbReference type="SUPFAM" id="SSF47473">
    <property type="entry name" value="EF-hand"/>
    <property type="match status" value="2"/>
</dbReference>
<reference evidence="11" key="3">
    <citation type="submission" date="2018-08" db="UniProtKB">
        <authorList>
            <consortium name="EnsemblPlants"/>
        </authorList>
    </citation>
    <scope>IDENTIFICATION</scope>
    <source>
        <strain evidence="11">cv. Bd21</strain>
    </source>
</reference>
<evidence type="ECO:0000256" key="1">
    <source>
        <dbReference type="ARBA" id="ARBA00004273"/>
    </source>
</evidence>
<dbReference type="AlphaFoldDB" id="I1IZD0"/>
<keyword evidence="4" id="KW-0999">Mitochondrion inner membrane</keyword>
<evidence type="ECO:0000313" key="10">
    <source>
        <dbReference type="EMBL" id="KQJ83420.1"/>
    </source>
</evidence>
<evidence type="ECO:0000256" key="5">
    <source>
        <dbReference type="ARBA" id="ARBA00022837"/>
    </source>
</evidence>
<name>I1IZD0_BRADI</name>
<keyword evidence="7" id="KW-0496">Mitochondrion</keyword>
<dbReference type="Pfam" id="PF13833">
    <property type="entry name" value="EF-hand_8"/>
    <property type="match status" value="1"/>
</dbReference>
<evidence type="ECO:0000259" key="9">
    <source>
        <dbReference type="PROSITE" id="PS50222"/>
    </source>
</evidence>
<evidence type="ECO:0000256" key="4">
    <source>
        <dbReference type="ARBA" id="ARBA00022792"/>
    </source>
</evidence>
<accession>I1IZD0</accession>
<dbReference type="InterPro" id="IPR039800">
    <property type="entry name" value="MICU1/2/3"/>
</dbReference>
<dbReference type="OrthoDB" id="186625at2759"/>
<dbReference type="Gene3D" id="1.10.238.10">
    <property type="entry name" value="EF-hand"/>
    <property type="match status" value="2"/>
</dbReference>
<evidence type="ECO:0000313" key="12">
    <source>
        <dbReference type="Proteomes" id="UP000008810"/>
    </source>
</evidence>
<dbReference type="PROSITE" id="PS50222">
    <property type="entry name" value="EF_HAND_2"/>
    <property type="match status" value="2"/>
</dbReference>
<dbReference type="CDD" id="cd00051">
    <property type="entry name" value="EFh"/>
    <property type="match status" value="1"/>
</dbReference>
<keyword evidence="3" id="KW-0677">Repeat</keyword>
<sequence>MAHFPRGTALLRSAVGRLRTARCAAFSSAAAPAGPDAAATGREGVIAAAAAAAAAGSGLGLWLMPSLADPGEVVGATAGQISEAAAGAGAVEERQEKRRFLLGDSYRKRVFFNYEKRIRLRSPPEKIFEYFASVRNPDGEMFMSPADLMRAVVPVFPPSESNIVREGRLRGERSPGELHCAPSKFFVLFDTNTDGLISFAEYIFFVTLLSIPESNFSAAFKMFDVDFSGEIDREEFKKVMALMRSCNRQGAMHRDGLRTGFKVGQSVENGGLVEYFFGNDGNEPLHFDKFTSFLKELHDEIIRLEFSHYDVKSMETIPAKDFALSMVASADMNHISKLLDKVDMLDNDPYLKHLRITFEEFKAFADLRRRLEPLTLAIFAYGEVNGLLKKHDLMRAAQHVCGVELSDRVVDIIFHVFDTNEDGNLSSEEFLRALQRRENDIHQPTTRGPVGWPNSKRCFGFHR</sequence>
<feature type="domain" description="EF-hand" evidence="9">
    <location>
        <begin position="405"/>
        <end position="440"/>
    </location>
</feature>
<dbReference type="Proteomes" id="UP000008810">
    <property type="component" value="Chromosome 5"/>
</dbReference>
<dbReference type="GO" id="GO:0005758">
    <property type="term" value="C:mitochondrial intermembrane space"/>
    <property type="evidence" value="ECO:0007669"/>
    <property type="project" value="UniProtKB-SubCell"/>
</dbReference>
<evidence type="ECO:0000256" key="8">
    <source>
        <dbReference type="ARBA" id="ARBA00023136"/>
    </source>
</evidence>